<organism evidence="2 3">
    <name type="scientific">Pseudomicrostroma glucosiphilum</name>
    <dbReference type="NCBI Taxonomy" id="1684307"/>
    <lineage>
        <taxon>Eukaryota</taxon>
        <taxon>Fungi</taxon>
        <taxon>Dikarya</taxon>
        <taxon>Basidiomycota</taxon>
        <taxon>Ustilaginomycotina</taxon>
        <taxon>Exobasidiomycetes</taxon>
        <taxon>Microstromatales</taxon>
        <taxon>Microstromatales incertae sedis</taxon>
        <taxon>Pseudomicrostroma</taxon>
    </lineage>
</organism>
<feature type="compositionally biased region" description="Polar residues" evidence="1">
    <location>
        <begin position="253"/>
        <end position="283"/>
    </location>
</feature>
<dbReference type="RefSeq" id="XP_025344975.1">
    <property type="nucleotide sequence ID" value="XM_025489163.1"/>
</dbReference>
<name>A0A316U4H1_9BASI</name>
<dbReference type="EMBL" id="KZ819340">
    <property type="protein sequence ID" value="PWN17815.1"/>
    <property type="molecule type" value="Genomic_DNA"/>
</dbReference>
<keyword evidence="3" id="KW-1185">Reference proteome</keyword>
<gene>
    <name evidence="2" type="ORF">BCV69DRAFT_122824</name>
</gene>
<protein>
    <submittedName>
        <fullName evidence="2">Uncharacterized protein</fullName>
    </submittedName>
</protein>
<accession>A0A316U4H1</accession>
<feature type="compositionally biased region" description="Pro residues" evidence="1">
    <location>
        <begin position="292"/>
        <end position="302"/>
    </location>
</feature>
<feature type="compositionally biased region" description="Acidic residues" evidence="1">
    <location>
        <begin position="190"/>
        <end position="200"/>
    </location>
</feature>
<feature type="region of interest" description="Disordered" evidence="1">
    <location>
        <begin position="382"/>
        <end position="402"/>
    </location>
</feature>
<dbReference type="AlphaFoldDB" id="A0A316U4H1"/>
<feature type="compositionally biased region" description="Polar residues" evidence="1">
    <location>
        <begin position="127"/>
        <end position="138"/>
    </location>
</feature>
<feature type="region of interest" description="Disordered" evidence="1">
    <location>
        <begin position="176"/>
        <end position="200"/>
    </location>
</feature>
<evidence type="ECO:0000313" key="3">
    <source>
        <dbReference type="Proteomes" id="UP000245942"/>
    </source>
</evidence>
<feature type="region of interest" description="Disordered" evidence="1">
    <location>
        <begin position="119"/>
        <end position="149"/>
    </location>
</feature>
<evidence type="ECO:0000313" key="2">
    <source>
        <dbReference type="EMBL" id="PWN17815.1"/>
    </source>
</evidence>
<proteinExistence type="predicted"/>
<sequence>MALGASAPSSSSAGSSRRRRPERRVMDVRVWYTLESSPHRMLAPLGRPTGIELLPPMRRSSNTTGEMSGATGSATQRFGKVTLKTCLSAICISSPELILDRKKDFILYVVDPEETYKATKRQRAHRASTTQTSPSVASGSRERDTSKDPNSIFVGRGFFGWVLEEEGDGDTVVVGKVSSERSDRSWDQSSDSDQEEEEDDVVEYLDVEIRMKETQAQSREQYFNMLKQFGGTTKSTSAAATPTSSGGAKRQPISASSPVRQRPTQQISQPGPSRSTTGLSAPTPNSQRSSSPIPPPQLPAQLPPGTTSAQQAQAMQLLALVQALQARQAQNQVNNLPTIAEGGQGARLNRSVSQPQFKSGAAVTPAFSRTFMLQLWTRGQNQGRLAHRHSQRGHQGTFSRGF</sequence>
<dbReference type="OrthoDB" id="3199820at2759"/>
<feature type="compositionally biased region" description="Polar residues" evidence="1">
    <location>
        <begin position="393"/>
        <end position="402"/>
    </location>
</feature>
<feature type="region of interest" description="Disordered" evidence="1">
    <location>
        <begin position="233"/>
        <end position="310"/>
    </location>
</feature>
<dbReference type="STRING" id="1684307.A0A316U4H1"/>
<dbReference type="GeneID" id="37010897"/>
<feature type="compositionally biased region" description="Low complexity" evidence="1">
    <location>
        <begin position="1"/>
        <end position="15"/>
    </location>
</feature>
<reference evidence="2 3" key="1">
    <citation type="journal article" date="2018" name="Mol. Biol. Evol.">
        <title>Broad Genomic Sampling Reveals a Smut Pathogenic Ancestry of the Fungal Clade Ustilaginomycotina.</title>
        <authorList>
            <person name="Kijpornyongpan T."/>
            <person name="Mondo S.J."/>
            <person name="Barry K."/>
            <person name="Sandor L."/>
            <person name="Lee J."/>
            <person name="Lipzen A."/>
            <person name="Pangilinan J."/>
            <person name="LaButti K."/>
            <person name="Hainaut M."/>
            <person name="Henrissat B."/>
            <person name="Grigoriev I.V."/>
            <person name="Spatafora J.W."/>
            <person name="Aime M.C."/>
        </authorList>
    </citation>
    <scope>NUCLEOTIDE SEQUENCE [LARGE SCALE GENOMIC DNA]</scope>
    <source>
        <strain evidence="2 3">MCA 4718</strain>
    </source>
</reference>
<feature type="compositionally biased region" description="Low complexity" evidence="1">
    <location>
        <begin position="233"/>
        <end position="249"/>
    </location>
</feature>
<feature type="region of interest" description="Disordered" evidence="1">
    <location>
        <begin position="1"/>
        <end position="21"/>
    </location>
</feature>
<evidence type="ECO:0000256" key="1">
    <source>
        <dbReference type="SAM" id="MobiDB-lite"/>
    </source>
</evidence>
<dbReference type="Proteomes" id="UP000245942">
    <property type="component" value="Unassembled WGS sequence"/>
</dbReference>